<keyword evidence="3" id="KW-0131">Cell cycle</keyword>
<feature type="coiled-coil region" evidence="1">
    <location>
        <begin position="37"/>
        <end position="71"/>
    </location>
</feature>
<keyword evidence="2" id="KW-0472">Membrane</keyword>
<organism evidence="3 4">
    <name type="scientific">Estrella lausannensis</name>
    <dbReference type="NCBI Taxonomy" id="483423"/>
    <lineage>
        <taxon>Bacteria</taxon>
        <taxon>Pseudomonadati</taxon>
        <taxon>Chlamydiota</taxon>
        <taxon>Chlamydiia</taxon>
        <taxon>Parachlamydiales</taxon>
        <taxon>Candidatus Criblamydiaceae</taxon>
        <taxon>Estrella</taxon>
    </lineage>
</organism>
<keyword evidence="2" id="KW-0812">Transmembrane</keyword>
<keyword evidence="4" id="KW-1185">Reference proteome</keyword>
<gene>
    <name evidence="3" type="primary">ftsL</name>
    <name evidence="3" type="ORF">ELAC_1769</name>
</gene>
<evidence type="ECO:0000313" key="3">
    <source>
        <dbReference type="EMBL" id="CRX39096.1"/>
    </source>
</evidence>
<keyword evidence="2" id="KW-1133">Transmembrane helix</keyword>
<protein>
    <submittedName>
        <fullName evidence="3">Putative cell division protein ftsL</fullName>
    </submittedName>
</protein>
<evidence type="ECO:0000313" key="4">
    <source>
        <dbReference type="Proteomes" id="UP000220251"/>
    </source>
</evidence>
<dbReference type="GO" id="GO:0051301">
    <property type="term" value="P:cell division"/>
    <property type="evidence" value="ECO:0007669"/>
    <property type="project" value="UniProtKB-KW"/>
</dbReference>
<evidence type="ECO:0000256" key="2">
    <source>
        <dbReference type="SAM" id="Phobius"/>
    </source>
</evidence>
<evidence type="ECO:0000256" key="1">
    <source>
        <dbReference type="SAM" id="Coils"/>
    </source>
</evidence>
<accession>A0A0H5DR07</accession>
<name>A0A0H5DR07_9BACT</name>
<dbReference type="OrthoDB" id="18533at2"/>
<dbReference type="RefSeq" id="WP_098038948.1">
    <property type="nucleotide sequence ID" value="NZ_CWGJ01000025.1"/>
</dbReference>
<dbReference type="AlphaFoldDB" id="A0A0H5DR07"/>
<keyword evidence="1" id="KW-0175">Coiled coil</keyword>
<proteinExistence type="predicted"/>
<keyword evidence="3" id="KW-0132">Cell division</keyword>
<dbReference type="EMBL" id="CWGJ01000025">
    <property type="protein sequence ID" value="CRX39096.1"/>
    <property type="molecule type" value="Genomic_DNA"/>
</dbReference>
<sequence>MNESLFSSKFLFVAKCFVSLVIISFFAYKYIDRQNTVTAKRREIPELQKKLKTLEEENTRLQYEIDKLENPVNLMRYSRMKQFQHLHYPRESEVITLQEGGGRGR</sequence>
<dbReference type="Proteomes" id="UP000220251">
    <property type="component" value="Unassembled WGS sequence"/>
</dbReference>
<reference evidence="4" key="1">
    <citation type="submission" date="2015-06" db="EMBL/GenBank/DDBJ databases">
        <authorList>
            <person name="Bertelli C."/>
        </authorList>
    </citation>
    <scope>NUCLEOTIDE SEQUENCE [LARGE SCALE GENOMIC DNA]</scope>
    <source>
        <strain evidence="4">CRIB-30</strain>
    </source>
</reference>
<feature type="transmembrane region" description="Helical" evidence="2">
    <location>
        <begin position="12"/>
        <end position="31"/>
    </location>
</feature>